<comment type="caution">
    <text evidence="14">The sequence shown here is derived from an EMBL/GenBank/DDBJ whole genome shotgun (WGS) entry which is preliminary data.</text>
</comment>
<dbReference type="Pfam" id="PF00199">
    <property type="entry name" value="Catalase"/>
    <property type="match status" value="1"/>
</dbReference>
<dbReference type="GO" id="GO:0005777">
    <property type="term" value="C:peroxisome"/>
    <property type="evidence" value="ECO:0007669"/>
    <property type="project" value="TreeGrafter"/>
</dbReference>
<dbReference type="SUPFAM" id="SSF56634">
    <property type="entry name" value="Heme-dependent catalase-like"/>
    <property type="match status" value="1"/>
</dbReference>
<dbReference type="PIRSF" id="PIRSF038928">
    <property type="entry name" value="Catalase_clade1-3"/>
    <property type="match status" value="1"/>
</dbReference>
<feature type="active site" evidence="9">
    <location>
        <position position="138"/>
    </location>
</feature>
<dbReference type="PANTHER" id="PTHR11465:SF62">
    <property type="entry name" value="CATALASE T"/>
    <property type="match status" value="1"/>
</dbReference>
<dbReference type="PROSITE" id="PS00437">
    <property type="entry name" value="CATALASE_1"/>
    <property type="match status" value="1"/>
</dbReference>
<keyword evidence="3 10" id="KW-0349">Heme</keyword>
<keyword evidence="6 10" id="KW-0408">Iron</keyword>
<dbReference type="InterPro" id="IPR024708">
    <property type="entry name" value="Catalase_AS"/>
</dbReference>
<dbReference type="CDD" id="cd08157">
    <property type="entry name" value="catalase_fungal"/>
    <property type="match status" value="1"/>
</dbReference>
<keyword evidence="4 10" id="KW-0479">Metal-binding</keyword>
<keyword evidence="7 11" id="KW-0376">Hydrogen peroxide</keyword>
<dbReference type="InterPro" id="IPR024711">
    <property type="entry name" value="Catalase_clade1/3"/>
</dbReference>
<dbReference type="FunFam" id="2.40.180.10:FF:000001">
    <property type="entry name" value="Catalase"/>
    <property type="match status" value="1"/>
</dbReference>
<dbReference type="EMBL" id="WHVB01000004">
    <property type="protein sequence ID" value="KAF8483408.1"/>
    <property type="molecule type" value="Genomic_DNA"/>
</dbReference>
<evidence type="ECO:0000256" key="4">
    <source>
        <dbReference type="ARBA" id="ARBA00022723"/>
    </source>
</evidence>
<dbReference type="GO" id="GO:0046872">
    <property type="term" value="F:metal ion binding"/>
    <property type="evidence" value="ECO:0007669"/>
    <property type="project" value="UniProtKB-KW"/>
</dbReference>
<evidence type="ECO:0000256" key="12">
    <source>
        <dbReference type="RuleBase" id="RU004142"/>
    </source>
</evidence>
<sequence length="521" mass="58179">MPSKQVTNNDDAVYTTSNGAPVARPYAAEKIGLHGPLLLQGPCHFHHIDLLAHFDRERIPERVVHAKGAGAHGYFEVTHDITDLTSASLFKKVGNKARTTVRFSTVGGESGSADTARDPRGFAIKIRTDEGNLDWVFNNTPVFFLRDPAKFPHFIHTQKRDPQTHLKDADMFWDYLSQNPESIHQLLILFSDRGTPNGYHNMHGYSGHTFKFVRDDGEWVYVQIHVRADGGFKTLDSETAGRLSGENPDYGIQALFEAIENKQYPSWTVYVQTMTPQQAEAFRYNVLDLTKVWPHKDYPLRPVGKIVLNENPQNYFAEIEQSAFSPSHTVPGIEPSADPVLQSRLFSYPDTHRHRLGVNYQQLPVNAPIVPVANFQRDGAGTFVSQGARPSYQSTISPLTYRPKPYTNTEHKHEVWAGHARAHLYEISELDFEQPRNLYTKVLSDADREHLVHNIAANLRNVKSAEIKARQLAVFAAVDQSLSDVIAKAIGAPTTLPLAVAPATAVVPLKTNVGQKVVSLS</sequence>
<dbReference type="PROSITE" id="PS00438">
    <property type="entry name" value="CATALASE_2"/>
    <property type="match status" value="1"/>
</dbReference>
<dbReference type="EC" id="1.11.1.6" evidence="11"/>
<keyword evidence="15" id="KW-1185">Reference proteome</keyword>
<comment type="catalytic activity">
    <reaction evidence="11">
        <text>2 H2O2 = O2 + 2 H2O</text>
        <dbReference type="Rhea" id="RHEA:20309"/>
        <dbReference type="ChEBI" id="CHEBI:15377"/>
        <dbReference type="ChEBI" id="CHEBI:15379"/>
        <dbReference type="ChEBI" id="CHEBI:16240"/>
        <dbReference type="EC" id="1.11.1.6"/>
    </reaction>
</comment>
<dbReference type="PANTHER" id="PTHR11465">
    <property type="entry name" value="CATALASE"/>
    <property type="match status" value="1"/>
</dbReference>
<evidence type="ECO:0000256" key="3">
    <source>
        <dbReference type="ARBA" id="ARBA00022617"/>
    </source>
</evidence>
<evidence type="ECO:0000313" key="15">
    <source>
        <dbReference type="Proteomes" id="UP000759537"/>
    </source>
</evidence>
<evidence type="ECO:0000256" key="1">
    <source>
        <dbReference type="ARBA" id="ARBA00005329"/>
    </source>
</evidence>
<evidence type="ECO:0000256" key="8">
    <source>
        <dbReference type="ARBA" id="ARBA00044729"/>
    </source>
</evidence>
<dbReference type="SMART" id="SM01060">
    <property type="entry name" value="Catalase"/>
    <property type="match status" value="1"/>
</dbReference>
<keyword evidence="2 11" id="KW-0575">Peroxidase</keyword>
<dbReference type="GO" id="GO:0005739">
    <property type="term" value="C:mitochondrion"/>
    <property type="evidence" value="ECO:0007669"/>
    <property type="project" value="TreeGrafter"/>
</dbReference>
<comment type="cofactor">
    <cofactor evidence="10">
        <name>heme</name>
        <dbReference type="ChEBI" id="CHEBI:30413"/>
    </cofactor>
</comment>
<evidence type="ECO:0000259" key="13">
    <source>
        <dbReference type="SMART" id="SM01060"/>
    </source>
</evidence>
<dbReference type="GO" id="GO:0020037">
    <property type="term" value="F:heme binding"/>
    <property type="evidence" value="ECO:0007669"/>
    <property type="project" value="InterPro"/>
</dbReference>
<evidence type="ECO:0000256" key="6">
    <source>
        <dbReference type="ARBA" id="ARBA00023004"/>
    </source>
</evidence>
<dbReference type="GO" id="GO:0004096">
    <property type="term" value="F:catalase activity"/>
    <property type="evidence" value="ECO:0007669"/>
    <property type="project" value="UniProtKB-EC"/>
</dbReference>
<proteinExistence type="inferred from homology"/>
<dbReference type="GO" id="GO:0042542">
    <property type="term" value="P:response to hydrogen peroxide"/>
    <property type="evidence" value="ECO:0007669"/>
    <property type="project" value="TreeGrafter"/>
</dbReference>
<evidence type="ECO:0000256" key="7">
    <source>
        <dbReference type="ARBA" id="ARBA00023324"/>
    </source>
</evidence>
<name>A0A9P5TB67_9AGAM</name>
<dbReference type="InterPro" id="IPR018028">
    <property type="entry name" value="Catalase"/>
</dbReference>
<comment type="similarity">
    <text evidence="1 11">Belongs to the catalase family.</text>
</comment>
<dbReference type="InterPro" id="IPR020835">
    <property type="entry name" value="Catalase_sf"/>
</dbReference>
<dbReference type="InterPro" id="IPR011614">
    <property type="entry name" value="Catalase_core"/>
</dbReference>
<dbReference type="Pfam" id="PF06628">
    <property type="entry name" value="Catalase-rel"/>
    <property type="match status" value="1"/>
</dbReference>
<dbReference type="OrthoDB" id="6880011at2759"/>
<accession>A0A9P5TB67</accession>
<feature type="domain" description="Catalase core" evidence="13">
    <location>
        <begin position="15"/>
        <end position="400"/>
    </location>
</feature>
<keyword evidence="5 11" id="KW-0560">Oxidoreductase</keyword>
<protein>
    <recommendedName>
        <fullName evidence="11">Catalase</fullName>
        <ecNumber evidence="11">1.11.1.6</ecNumber>
    </recommendedName>
</protein>
<dbReference type="Proteomes" id="UP000759537">
    <property type="component" value="Unassembled WGS sequence"/>
</dbReference>
<organism evidence="14 15">
    <name type="scientific">Russula ochroleuca</name>
    <dbReference type="NCBI Taxonomy" id="152965"/>
    <lineage>
        <taxon>Eukaryota</taxon>
        <taxon>Fungi</taxon>
        <taxon>Dikarya</taxon>
        <taxon>Basidiomycota</taxon>
        <taxon>Agaricomycotina</taxon>
        <taxon>Agaricomycetes</taxon>
        <taxon>Russulales</taxon>
        <taxon>Russulaceae</taxon>
        <taxon>Russula</taxon>
    </lineage>
</organism>
<evidence type="ECO:0000256" key="2">
    <source>
        <dbReference type="ARBA" id="ARBA00022559"/>
    </source>
</evidence>
<evidence type="ECO:0000256" key="5">
    <source>
        <dbReference type="ARBA" id="ARBA00023002"/>
    </source>
</evidence>
<gene>
    <name evidence="14" type="ORF">DFH94DRAFT_625603</name>
</gene>
<dbReference type="InterPro" id="IPR002226">
    <property type="entry name" value="Catalase_haem_BS"/>
</dbReference>
<dbReference type="GO" id="GO:0042744">
    <property type="term" value="P:hydrogen peroxide catabolic process"/>
    <property type="evidence" value="ECO:0007669"/>
    <property type="project" value="UniProtKB-KW"/>
</dbReference>
<dbReference type="InterPro" id="IPR010582">
    <property type="entry name" value="Catalase_immune_responsive"/>
</dbReference>
<evidence type="ECO:0000313" key="14">
    <source>
        <dbReference type="EMBL" id="KAF8483408.1"/>
    </source>
</evidence>
<feature type="binding site" description="axial binding residue" evidence="10">
    <location>
        <position position="348"/>
    </location>
    <ligand>
        <name>heme</name>
        <dbReference type="ChEBI" id="CHEBI:30413"/>
    </ligand>
    <ligandPart>
        <name>Fe</name>
        <dbReference type="ChEBI" id="CHEBI:18248"/>
    </ligandPart>
</feature>
<feature type="active site" evidence="9">
    <location>
        <position position="65"/>
    </location>
</feature>
<comment type="function">
    <text evidence="8 12">Catalyzes the degradation of hydrogen peroxide (H(2)O(2)) generated by peroxisomal oxidases to water and oxygen, thereby protecting cells from the toxic effects of hydrogen peroxide.</text>
</comment>
<reference evidence="14" key="2">
    <citation type="journal article" date="2020" name="Nat. Commun.">
        <title>Large-scale genome sequencing of mycorrhizal fungi provides insights into the early evolution of symbiotic traits.</title>
        <authorList>
            <person name="Miyauchi S."/>
            <person name="Kiss E."/>
            <person name="Kuo A."/>
            <person name="Drula E."/>
            <person name="Kohler A."/>
            <person name="Sanchez-Garcia M."/>
            <person name="Morin E."/>
            <person name="Andreopoulos B."/>
            <person name="Barry K.W."/>
            <person name="Bonito G."/>
            <person name="Buee M."/>
            <person name="Carver A."/>
            <person name="Chen C."/>
            <person name="Cichocki N."/>
            <person name="Clum A."/>
            <person name="Culley D."/>
            <person name="Crous P.W."/>
            <person name="Fauchery L."/>
            <person name="Girlanda M."/>
            <person name="Hayes R.D."/>
            <person name="Keri Z."/>
            <person name="LaButti K."/>
            <person name="Lipzen A."/>
            <person name="Lombard V."/>
            <person name="Magnuson J."/>
            <person name="Maillard F."/>
            <person name="Murat C."/>
            <person name="Nolan M."/>
            <person name="Ohm R.A."/>
            <person name="Pangilinan J."/>
            <person name="Pereira M.F."/>
            <person name="Perotto S."/>
            <person name="Peter M."/>
            <person name="Pfister S."/>
            <person name="Riley R."/>
            <person name="Sitrit Y."/>
            <person name="Stielow J.B."/>
            <person name="Szollosi G."/>
            <person name="Zifcakova L."/>
            <person name="Stursova M."/>
            <person name="Spatafora J.W."/>
            <person name="Tedersoo L."/>
            <person name="Vaario L.M."/>
            <person name="Yamada A."/>
            <person name="Yan M."/>
            <person name="Wang P."/>
            <person name="Xu J."/>
            <person name="Bruns T."/>
            <person name="Baldrian P."/>
            <person name="Vilgalys R."/>
            <person name="Dunand C."/>
            <person name="Henrissat B."/>
            <person name="Grigoriev I.V."/>
            <person name="Hibbett D."/>
            <person name="Nagy L.G."/>
            <person name="Martin F.M."/>
        </authorList>
    </citation>
    <scope>NUCLEOTIDE SEQUENCE</scope>
    <source>
        <strain evidence="14">Prilba</strain>
    </source>
</reference>
<dbReference type="PRINTS" id="PR00067">
    <property type="entry name" value="CATALASE"/>
</dbReference>
<reference evidence="14" key="1">
    <citation type="submission" date="2019-10" db="EMBL/GenBank/DDBJ databases">
        <authorList>
            <consortium name="DOE Joint Genome Institute"/>
            <person name="Kuo A."/>
            <person name="Miyauchi S."/>
            <person name="Kiss E."/>
            <person name="Drula E."/>
            <person name="Kohler A."/>
            <person name="Sanchez-Garcia M."/>
            <person name="Andreopoulos B."/>
            <person name="Barry K.W."/>
            <person name="Bonito G."/>
            <person name="Buee M."/>
            <person name="Carver A."/>
            <person name="Chen C."/>
            <person name="Cichocki N."/>
            <person name="Clum A."/>
            <person name="Culley D."/>
            <person name="Crous P.W."/>
            <person name="Fauchery L."/>
            <person name="Girlanda M."/>
            <person name="Hayes R."/>
            <person name="Keri Z."/>
            <person name="LaButti K."/>
            <person name="Lipzen A."/>
            <person name="Lombard V."/>
            <person name="Magnuson J."/>
            <person name="Maillard F."/>
            <person name="Morin E."/>
            <person name="Murat C."/>
            <person name="Nolan M."/>
            <person name="Ohm R."/>
            <person name="Pangilinan J."/>
            <person name="Pereira M."/>
            <person name="Perotto S."/>
            <person name="Peter M."/>
            <person name="Riley R."/>
            <person name="Sitrit Y."/>
            <person name="Stielow B."/>
            <person name="Szollosi G."/>
            <person name="Zifcakova L."/>
            <person name="Stursova M."/>
            <person name="Spatafora J.W."/>
            <person name="Tedersoo L."/>
            <person name="Vaario L.-M."/>
            <person name="Yamada A."/>
            <person name="Yan M."/>
            <person name="Wang P."/>
            <person name="Xu J."/>
            <person name="Bruns T."/>
            <person name="Baldrian P."/>
            <person name="Vilgalys R."/>
            <person name="Henrissat B."/>
            <person name="Grigoriev I.V."/>
            <person name="Hibbett D."/>
            <person name="Nagy L.G."/>
            <person name="Martin F.M."/>
        </authorList>
    </citation>
    <scope>NUCLEOTIDE SEQUENCE</scope>
    <source>
        <strain evidence="14">Prilba</strain>
    </source>
</reference>
<evidence type="ECO:0000256" key="10">
    <source>
        <dbReference type="PIRSR" id="PIRSR038928-2"/>
    </source>
</evidence>
<evidence type="ECO:0000256" key="11">
    <source>
        <dbReference type="RuleBase" id="RU000498"/>
    </source>
</evidence>
<dbReference type="Gene3D" id="2.40.180.10">
    <property type="entry name" value="Catalase core domain"/>
    <property type="match status" value="1"/>
</dbReference>
<dbReference type="AlphaFoldDB" id="A0A9P5TB67"/>
<dbReference type="PROSITE" id="PS51402">
    <property type="entry name" value="CATALASE_3"/>
    <property type="match status" value="1"/>
</dbReference>
<evidence type="ECO:0000256" key="9">
    <source>
        <dbReference type="PIRSR" id="PIRSR038928-1"/>
    </source>
</evidence>